<feature type="compositionally biased region" description="Basic residues" evidence="1">
    <location>
        <begin position="1"/>
        <end position="10"/>
    </location>
</feature>
<dbReference type="EC" id="5.1.3.2" evidence="2"/>
<feature type="compositionally biased region" description="Basic and acidic residues" evidence="1">
    <location>
        <begin position="108"/>
        <end position="130"/>
    </location>
</feature>
<organism evidence="2">
    <name type="scientific">uncultured Friedmanniella sp</name>
    <dbReference type="NCBI Taxonomy" id="335381"/>
    <lineage>
        <taxon>Bacteria</taxon>
        <taxon>Bacillati</taxon>
        <taxon>Actinomycetota</taxon>
        <taxon>Actinomycetes</taxon>
        <taxon>Propionibacteriales</taxon>
        <taxon>Nocardioidaceae</taxon>
        <taxon>Friedmanniella</taxon>
        <taxon>environmental samples</taxon>
    </lineage>
</organism>
<accession>A0A6J4LNQ6</accession>
<dbReference type="EMBL" id="CADCTS010000480">
    <property type="protein sequence ID" value="CAA9336680.1"/>
    <property type="molecule type" value="Genomic_DNA"/>
</dbReference>
<protein>
    <submittedName>
        <fullName evidence="2">UDP-glucose 4-epimerase</fullName>
        <ecNumber evidence="2">5.1.3.2</ecNumber>
    </submittedName>
</protein>
<feature type="compositionally biased region" description="Basic and acidic residues" evidence="1">
    <location>
        <begin position="141"/>
        <end position="151"/>
    </location>
</feature>
<keyword evidence="2" id="KW-0413">Isomerase</keyword>
<feature type="compositionally biased region" description="Low complexity" evidence="1">
    <location>
        <begin position="56"/>
        <end position="69"/>
    </location>
</feature>
<feature type="region of interest" description="Disordered" evidence="1">
    <location>
        <begin position="1"/>
        <end position="235"/>
    </location>
</feature>
<feature type="compositionally biased region" description="Basic and acidic residues" evidence="1">
    <location>
        <begin position="83"/>
        <end position="93"/>
    </location>
</feature>
<feature type="compositionally biased region" description="Basic residues" evidence="1">
    <location>
        <begin position="18"/>
        <end position="35"/>
    </location>
</feature>
<sequence length="280" mass="31624">ACRRHRRNRPSRAVGRPLPRRGRPRGRQPRRRRPAGARAAGRVLPRGPDRRRQGLRRALPVPARGRLPPRGQPGPQRPGAGRRLHEQHPERVPPHAGGGRRGRPPVRLRLERDGDGPADRGHRPRPDPLRRVRAAPLPQRLRTEQVPERGHRGLPRRPLPGDGVGGLEDQQRDPAGQLRPLRRRVGGPEPQPGQLLELHRRPRRRHGVPGRPGGHDERARGVPHRGRRHPGAAWAPRADGRALRRLRPLRRRLRGPALGLRLRPDARAVRLDADPQLARL</sequence>
<gene>
    <name evidence="2" type="ORF">AVDCRST_MAG48-3415</name>
</gene>
<feature type="non-terminal residue" evidence="2">
    <location>
        <position position="1"/>
    </location>
</feature>
<reference evidence="2" key="1">
    <citation type="submission" date="2020-02" db="EMBL/GenBank/DDBJ databases">
        <authorList>
            <person name="Meier V. D."/>
        </authorList>
    </citation>
    <scope>NUCLEOTIDE SEQUENCE</scope>
    <source>
        <strain evidence="2">AVDCRST_MAG48</strain>
    </source>
</reference>
<feature type="compositionally biased region" description="Low complexity" evidence="1">
    <location>
        <begin position="36"/>
        <end position="46"/>
    </location>
</feature>
<dbReference type="GO" id="GO:0003978">
    <property type="term" value="F:UDP-glucose 4-epimerase activity"/>
    <property type="evidence" value="ECO:0007669"/>
    <property type="project" value="UniProtKB-EC"/>
</dbReference>
<dbReference type="AlphaFoldDB" id="A0A6J4LNQ6"/>
<evidence type="ECO:0000256" key="1">
    <source>
        <dbReference type="SAM" id="MobiDB-lite"/>
    </source>
</evidence>
<proteinExistence type="predicted"/>
<feature type="non-terminal residue" evidence="2">
    <location>
        <position position="280"/>
    </location>
</feature>
<evidence type="ECO:0000313" key="2">
    <source>
        <dbReference type="EMBL" id="CAA9336680.1"/>
    </source>
</evidence>
<name>A0A6J4LNQ6_9ACTN</name>
<feature type="compositionally biased region" description="Basic residues" evidence="1">
    <location>
        <begin position="221"/>
        <end position="230"/>
    </location>
</feature>